<accession>A0A8H8CJC3</accession>
<reference evidence="2" key="1">
    <citation type="submission" date="2021-02" db="EMBL/GenBank/DDBJ databases">
        <title>Psilocybe cubensis genome.</title>
        <authorList>
            <person name="Mckernan K.J."/>
            <person name="Crawford S."/>
            <person name="Trippe A."/>
            <person name="Kane L.T."/>
            <person name="Mclaughlin S."/>
        </authorList>
    </citation>
    <scope>NUCLEOTIDE SEQUENCE [LARGE SCALE GENOMIC DNA]</scope>
    <source>
        <strain evidence="2">MGC-MH-2018</strain>
    </source>
</reference>
<name>A0A8H8CJC3_PSICU</name>
<feature type="region of interest" description="Disordered" evidence="1">
    <location>
        <begin position="158"/>
        <end position="196"/>
    </location>
</feature>
<dbReference type="AlphaFoldDB" id="A0A8H8CJC3"/>
<evidence type="ECO:0000256" key="1">
    <source>
        <dbReference type="SAM" id="MobiDB-lite"/>
    </source>
</evidence>
<proteinExistence type="predicted"/>
<organism evidence="2">
    <name type="scientific">Psilocybe cubensis</name>
    <name type="common">Psychedelic mushroom</name>
    <name type="synonym">Stropharia cubensis</name>
    <dbReference type="NCBI Taxonomy" id="181762"/>
    <lineage>
        <taxon>Eukaryota</taxon>
        <taxon>Fungi</taxon>
        <taxon>Dikarya</taxon>
        <taxon>Basidiomycota</taxon>
        <taxon>Agaricomycotina</taxon>
        <taxon>Agaricomycetes</taxon>
        <taxon>Agaricomycetidae</taxon>
        <taxon>Agaricales</taxon>
        <taxon>Agaricineae</taxon>
        <taxon>Strophariaceae</taxon>
        <taxon>Psilocybe</taxon>
    </lineage>
</organism>
<dbReference type="PANTHER" id="PTHR37015">
    <property type="entry name" value="REVERSE TRANSCRIPTASE DOMAIN-CONTAINING PROTEIN"/>
    <property type="match status" value="1"/>
</dbReference>
<evidence type="ECO:0000313" key="2">
    <source>
        <dbReference type="EMBL" id="KAG5167598.1"/>
    </source>
</evidence>
<sequence length="922" mass="103706">MSSFPTPTFNDTLQSIAIAKLEEIEKQRVAYGNAIASIFAKKENMVKTNGAPVSVVADKEDLLKRIEHLIEAVKQWNGAGKLHGTTVGGRLELSNLEFGIKQAREEVGFDMKIIRGWEETLEGHVQHISNRLQMAKLAGEMYLEYLSSGDSEVPYYGGRLPGSGGVEEDEDFDMLSDAPGEHSKSSENMNQDSDDAERKARIAHEKFVSTAFEEHTTSFSNLFDYLDNLFEPEEVTQALAEVRASNYRFGVQFDAEHIGDSIHDILEDLLTSGLVDGQQREVIEHIQGNPTARDQVISIATMRVLNIDTWSWPKEGVKVAIRSQRSDEFCVSIEPELIDAIVLQFIGKKWKVQLKMACTQFFYSSGWKRKAYSITQEHAKSKVSMLSKQANGQSIDDIREQTFRQVFLLSDLNDIGHHRLDRHSDFINMPESDMWQREKQSAVAARRQALHLMAAESRLNSLIHGCHAMVHSVITNLASCLPHESILIVLAYLGVPQKWVTFFQTSLAVPVILPGETVPRVCKRGIPSGYASSTFFTETIMFIMDVAVNRRTKGLRLYRIHDEMWFWDSDVKKCVKAWKAMCEYAAIIGVKFDDKKSGAVYSGPPTAEEALLPKGEVKWGLLKFDSGTLNFVVNQTEVDLQITEFRRQLDATKSVIGWVQIYNRYMAHLSRHFGGVPVNGLGSALVGDLIKAYKKVQNGLFEEPNIGPTGYLRNRIIKQFGAHDFPEGYFYFPVAAGGLQLFNPTLLCSALQTPYAPSDSTHFLPPPGFKSSLDSSTAGVAIENLPIDTKLRRQCFSDLNDYQHLRVEWEQVLSLGPKKVGQGNFISFHEYVALRECGLVTWGRLYSEMFNTPSIREVALVQVGTDRGRRSSMVRSTQKDFRGLYTRWIEALYGDDVASKFGSLDILDQSLIFANADYKMLV</sequence>
<evidence type="ECO:0008006" key="3">
    <source>
        <dbReference type="Google" id="ProtNLM"/>
    </source>
</evidence>
<comment type="caution">
    <text evidence="2">The sequence shown here is derived from an EMBL/GenBank/DDBJ whole genome shotgun (WGS) entry which is preliminary data.</text>
</comment>
<dbReference type="PANTHER" id="PTHR37015:SF2">
    <property type="entry name" value="REVERSE TRANSCRIPTASE DOMAIN-CONTAINING PROTEIN"/>
    <property type="match status" value="1"/>
</dbReference>
<dbReference type="EMBL" id="JAFIQS010000007">
    <property type="protein sequence ID" value="KAG5167598.1"/>
    <property type="molecule type" value="Genomic_DNA"/>
</dbReference>
<dbReference type="OrthoDB" id="74545at2759"/>
<gene>
    <name evidence="2" type="ORF">JR316_007949</name>
</gene>
<protein>
    <recommendedName>
        <fullName evidence="3">Reverse transcriptase domain-containing protein</fullName>
    </recommendedName>
</protein>